<feature type="region of interest" description="Disordered" evidence="5">
    <location>
        <begin position="52"/>
        <end position="86"/>
    </location>
</feature>
<feature type="repeat" description="WD" evidence="3">
    <location>
        <begin position="278"/>
        <end position="319"/>
    </location>
</feature>
<dbReference type="InterPro" id="IPR019775">
    <property type="entry name" value="WD40_repeat_CS"/>
</dbReference>
<dbReference type="Pfam" id="PF00400">
    <property type="entry name" value="WD40"/>
    <property type="match status" value="6"/>
</dbReference>
<dbReference type="Gene3D" id="1.20.5.170">
    <property type="match status" value="1"/>
</dbReference>
<feature type="domain" description="Autophagy-related protein 16" evidence="6">
    <location>
        <begin position="11"/>
        <end position="209"/>
    </location>
</feature>
<dbReference type="PROSITE" id="PS50082">
    <property type="entry name" value="WD_REPEATS_2"/>
    <property type="match status" value="5"/>
</dbReference>
<dbReference type="PANTHER" id="PTHR19878">
    <property type="entry name" value="AUTOPHAGY PROTEIN 16-LIKE"/>
    <property type="match status" value="1"/>
</dbReference>
<evidence type="ECO:0000256" key="2">
    <source>
        <dbReference type="ARBA" id="ARBA00022737"/>
    </source>
</evidence>
<gene>
    <name evidence="7" type="ORF">AMSG_04110</name>
</gene>
<dbReference type="Proteomes" id="UP000054408">
    <property type="component" value="Unassembled WGS sequence"/>
</dbReference>
<dbReference type="CDD" id="cd00200">
    <property type="entry name" value="WD40"/>
    <property type="match status" value="1"/>
</dbReference>
<feature type="compositionally biased region" description="Gly residues" evidence="5">
    <location>
        <begin position="62"/>
        <end position="81"/>
    </location>
</feature>
<dbReference type="Pfam" id="PF08614">
    <property type="entry name" value="ATG16"/>
    <property type="match status" value="1"/>
</dbReference>
<dbReference type="STRING" id="461836.A0A0L0D6Q4"/>
<dbReference type="PANTHER" id="PTHR19878:SF8">
    <property type="entry name" value="AUTOPHAGY-RELATED 16, ISOFORM F"/>
    <property type="match status" value="1"/>
</dbReference>
<accession>A0A0L0D6Q4</accession>
<dbReference type="InterPro" id="IPR036322">
    <property type="entry name" value="WD40_repeat_dom_sf"/>
</dbReference>
<feature type="repeat" description="WD" evidence="3">
    <location>
        <begin position="535"/>
        <end position="567"/>
    </location>
</feature>
<reference evidence="7 8" key="1">
    <citation type="submission" date="2010-05" db="EMBL/GenBank/DDBJ databases">
        <title>The Genome Sequence of Thecamonas trahens ATCC 50062.</title>
        <authorList>
            <consortium name="The Broad Institute Genome Sequencing Platform"/>
            <person name="Russ C."/>
            <person name="Cuomo C."/>
            <person name="Shea T."/>
            <person name="Young S.K."/>
            <person name="Zeng Q."/>
            <person name="Koehrsen M."/>
            <person name="Haas B."/>
            <person name="Borodovsky M."/>
            <person name="Guigo R."/>
            <person name="Alvarado L."/>
            <person name="Berlin A."/>
            <person name="Bochicchio J."/>
            <person name="Borenstein D."/>
            <person name="Chapman S."/>
            <person name="Chen Z."/>
            <person name="Freedman E."/>
            <person name="Gellesch M."/>
            <person name="Goldberg J."/>
            <person name="Griggs A."/>
            <person name="Gujja S."/>
            <person name="Heilman E."/>
            <person name="Heiman D."/>
            <person name="Hepburn T."/>
            <person name="Howarth C."/>
            <person name="Jen D."/>
            <person name="Larson L."/>
            <person name="Mehta T."/>
            <person name="Park D."/>
            <person name="Pearson M."/>
            <person name="Roberts A."/>
            <person name="Saif S."/>
            <person name="Shenoy N."/>
            <person name="Sisk P."/>
            <person name="Stolte C."/>
            <person name="Sykes S."/>
            <person name="Thomson T."/>
            <person name="Walk T."/>
            <person name="White J."/>
            <person name="Yandava C."/>
            <person name="Burger G."/>
            <person name="Gray M.W."/>
            <person name="Holland P.W.H."/>
            <person name="King N."/>
            <person name="Lang F.B.F."/>
            <person name="Roger A.J."/>
            <person name="Ruiz-Trillo I."/>
            <person name="Lander E."/>
            <person name="Nusbaum C."/>
        </authorList>
    </citation>
    <scope>NUCLEOTIDE SEQUENCE [LARGE SCALE GENOMIC DNA]</scope>
    <source>
        <strain evidence="7 8">ATCC 50062</strain>
    </source>
</reference>
<keyword evidence="4" id="KW-0175">Coiled coil</keyword>
<feature type="coiled-coil region" evidence="4">
    <location>
        <begin position="92"/>
        <end position="218"/>
    </location>
</feature>
<evidence type="ECO:0000256" key="5">
    <source>
        <dbReference type="SAM" id="MobiDB-lite"/>
    </source>
</evidence>
<name>A0A0L0D6Q4_THETB</name>
<feature type="repeat" description="WD" evidence="3">
    <location>
        <begin position="320"/>
        <end position="361"/>
    </location>
</feature>
<protein>
    <submittedName>
        <fullName evidence="7">Autophagy protein</fullName>
    </submittedName>
</protein>
<dbReference type="PROSITE" id="PS00678">
    <property type="entry name" value="WD_REPEATS_1"/>
    <property type="match status" value="1"/>
</dbReference>
<evidence type="ECO:0000259" key="6">
    <source>
        <dbReference type="Pfam" id="PF08614"/>
    </source>
</evidence>
<dbReference type="EMBL" id="GL349448">
    <property type="protein sequence ID" value="KNC47880.1"/>
    <property type="molecule type" value="Genomic_DNA"/>
</dbReference>
<feature type="compositionally biased region" description="Low complexity" evidence="5">
    <location>
        <begin position="52"/>
        <end position="61"/>
    </location>
</feature>
<dbReference type="OMA" id="WGRPCIS"/>
<feature type="repeat" description="WD" evidence="3">
    <location>
        <begin position="504"/>
        <end position="533"/>
    </location>
</feature>
<evidence type="ECO:0000313" key="7">
    <source>
        <dbReference type="EMBL" id="KNC47880.1"/>
    </source>
</evidence>
<dbReference type="eggNOG" id="KOG0288">
    <property type="taxonomic scope" value="Eukaryota"/>
</dbReference>
<dbReference type="GO" id="GO:0000045">
    <property type="term" value="P:autophagosome assembly"/>
    <property type="evidence" value="ECO:0007669"/>
    <property type="project" value="InterPro"/>
</dbReference>
<dbReference type="RefSeq" id="XP_013759358.1">
    <property type="nucleotide sequence ID" value="XM_013903904.1"/>
</dbReference>
<dbReference type="OrthoDB" id="538223at2759"/>
<dbReference type="InterPro" id="IPR013923">
    <property type="entry name" value="Autophagy-rel_prot_16_dom"/>
</dbReference>
<proteinExistence type="predicted"/>
<dbReference type="InterPro" id="IPR001680">
    <property type="entry name" value="WD40_rpt"/>
</dbReference>
<dbReference type="Gene3D" id="2.130.10.10">
    <property type="entry name" value="YVTN repeat-like/Quinoprotein amine dehydrogenase"/>
    <property type="match status" value="2"/>
</dbReference>
<evidence type="ECO:0000256" key="3">
    <source>
        <dbReference type="PROSITE-ProRule" id="PRU00221"/>
    </source>
</evidence>
<keyword evidence="1 3" id="KW-0853">WD repeat</keyword>
<sequence>MASLTAVVGLLQERDARQSARWAPLIHRHSVLVAQMERMRTRNAQLEHMLRNAGSGSPAGTPSGGMGGGGASSGSATGGLNGSSSAGDAMAVAQLQAKANELNAELNDRYKELLNTQQALRAAEEGLAGKESELEAAKARICELEAQLERMAREKETSDVTSMALGDELRLLQMELIRVEEANSKLKEENEELVSRWLQKAAEDAEKLNEANMFYQSMVSQRESLELQAAAVSNVTGTVDMSGSGESLLDAMAGASSSSGAYSGSGFVVVPTRARRTVAAHGGEGHSVGYAPNSDMLATGGSDKAIKLFDARSGEHQFSLRGYSAAVYCTRFSPTGEFVLGASADESIRVFDVATQRPRHTLTGHTAKIYAADFSTDGSLAVSGSHDRTLKVWDLARGYCSRTIMCYSSCNDVSVSIDSGVVASGHHNGTVAFWDTRSGDVSHMIKGAASKQVTCVEYSPDGDSLLINSRDNCLTLFDTRTHQVAMTYEAQGFSTGLNYARATFSPDGAFVAAGSASGEVYVWNAASGALTTVLEGGHTAAVACVAWRPSGRSLASLSRDGGLVVWE</sequence>
<dbReference type="GeneID" id="25563673"/>
<dbReference type="InterPro" id="IPR015943">
    <property type="entry name" value="WD40/YVTN_repeat-like_dom_sf"/>
</dbReference>
<keyword evidence="2" id="KW-0677">Repeat</keyword>
<dbReference type="SMART" id="SM00320">
    <property type="entry name" value="WD40"/>
    <property type="match status" value="7"/>
</dbReference>
<evidence type="ECO:0000256" key="1">
    <source>
        <dbReference type="ARBA" id="ARBA00022574"/>
    </source>
</evidence>
<keyword evidence="8" id="KW-1185">Reference proteome</keyword>
<evidence type="ECO:0000256" key="4">
    <source>
        <dbReference type="SAM" id="Coils"/>
    </source>
</evidence>
<organism evidence="7 8">
    <name type="scientific">Thecamonas trahens ATCC 50062</name>
    <dbReference type="NCBI Taxonomy" id="461836"/>
    <lineage>
        <taxon>Eukaryota</taxon>
        <taxon>Apusozoa</taxon>
        <taxon>Apusomonadida</taxon>
        <taxon>Apusomonadidae</taxon>
        <taxon>Thecamonas</taxon>
    </lineage>
</organism>
<evidence type="ECO:0000313" key="8">
    <source>
        <dbReference type="Proteomes" id="UP000054408"/>
    </source>
</evidence>
<dbReference type="CDD" id="cd22887">
    <property type="entry name" value="Atg16_CCD"/>
    <property type="match status" value="1"/>
</dbReference>
<dbReference type="AlphaFoldDB" id="A0A0L0D6Q4"/>
<dbReference type="SUPFAM" id="SSF50978">
    <property type="entry name" value="WD40 repeat-like"/>
    <property type="match status" value="1"/>
</dbReference>
<dbReference type="InterPro" id="IPR045160">
    <property type="entry name" value="ATG16"/>
</dbReference>
<dbReference type="PROSITE" id="PS50294">
    <property type="entry name" value="WD_REPEATS_REGION"/>
    <property type="match status" value="4"/>
</dbReference>
<feature type="repeat" description="WD" evidence="3">
    <location>
        <begin position="362"/>
        <end position="403"/>
    </location>
</feature>